<dbReference type="InterPro" id="IPR033128">
    <property type="entry name" value="Adenylosuccin_syn_Lys_AS"/>
</dbReference>
<evidence type="ECO:0000256" key="5">
    <source>
        <dbReference type="ARBA" id="ARBA00022755"/>
    </source>
</evidence>
<feature type="binding site" evidence="8">
    <location>
        <begin position="330"/>
        <end position="332"/>
    </location>
    <ligand>
        <name>GTP</name>
        <dbReference type="ChEBI" id="CHEBI:37565"/>
    </ligand>
</feature>
<dbReference type="AlphaFoldDB" id="A0A521D9V6"/>
<comment type="subcellular location">
    <subcellularLocation>
        <location evidence="8">Cytoplasm</location>
    </subcellularLocation>
</comment>
<dbReference type="GO" id="GO:0005525">
    <property type="term" value="F:GTP binding"/>
    <property type="evidence" value="ECO:0007669"/>
    <property type="project" value="UniProtKB-UniRule"/>
</dbReference>
<dbReference type="InterPro" id="IPR042109">
    <property type="entry name" value="Adenylosuccinate_synth_dom1"/>
</dbReference>
<gene>
    <name evidence="8" type="primary">purA</name>
    <name evidence="11" type="ORF">SAMN06264849_105235</name>
</gene>
<evidence type="ECO:0000256" key="1">
    <source>
        <dbReference type="ARBA" id="ARBA00011738"/>
    </source>
</evidence>
<feature type="binding site" description="in other chain" evidence="8">
    <location>
        <position position="128"/>
    </location>
    <ligand>
        <name>IMP</name>
        <dbReference type="ChEBI" id="CHEBI:58053"/>
        <note>ligand shared between dimeric partners</note>
    </ligand>
</feature>
<dbReference type="OrthoDB" id="9807553at2"/>
<keyword evidence="3 8" id="KW-0479">Metal-binding</keyword>
<dbReference type="NCBIfam" id="NF002223">
    <property type="entry name" value="PRK01117.1"/>
    <property type="match status" value="1"/>
</dbReference>
<dbReference type="GO" id="GO:0044208">
    <property type="term" value="P:'de novo' AMP biosynthetic process"/>
    <property type="evidence" value="ECO:0007669"/>
    <property type="project" value="UniProtKB-UniRule"/>
</dbReference>
<dbReference type="InterPro" id="IPR018220">
    <property type="entry name" value="Adenylosuccin_syn_GTP-bd"/>
</dbReference>
<accession>A0A521D9V6</accession>
<evidence type="ECO:0000313" key="11">
    <source>
        <dbReference type="EMBL" id="SMO68494.1"/>
    </source>
</evidence>
<dbReference type="CDD" id="cd03108">
    <property type="entry name" value="AdSS"/>
    <property type="match status" value="1"/>
</dbReference>
<dbReference type="HAMAP" id="MF_00011">
    <property type="entry name" value="Adenylosucc_synth"/>
    <property type="match status" value="1"/>
</dbReference>
<proteinExistence type="inferred from homology"/>
<feature type="binding site" description="in other chain" evidence="8">
    <location>
        <position position="302"/>
    </location>
    <ligand>
        <name>IMP</name>
        <dbReference type="ChEBI" id="CHEBI:58053"/>
        <note>ligand shared between dimeric partners</note>
    </ligand>
</feature>
<dbReference type="SMART" id="SM00788">
    <property type="entry name" value="Adenylsucc_synt"/>
    <property type="match status" value="1"/>
</dbReference>
<feature type="binding site" description="in other chain" evidence="8">
    <location>
        <position position="223"/>
    </location>
    <ligand>
        <name>IMP</name>
        <dbReference type="ChEBI" id="CHEBI:58053"/>
        <note>ligand shared between dimeric partners</note>
    </ligand>
</feature>
<dbReference type="UniPathway" id="UPA00075">
    <property type="reaction ID" value="UER00335"/>
</dbReference>
<feature type="active site" description="Proton donor" evidence="8">
    <location>
        <position position="41"/>
    </location>
</feature>
<dbReference type="PANTHER" id="PTHR11846">
    <property type="entry name" value="ADENYLOSUCCINATE SYNTHETASE"/>
    <property type="match status" value="1"/>
</dbReference>
<dbReference type="Gene3D" id="3.90.170.10">
    <property type="entry name" value="Adenylosuccinate Synthetase, subunit A, domain 3"/>
    <property type="match status" value="1"/>
</dbReference>
<feature type="binding site" description="in other chain" evidence="8">
    <location>
        <begin position="38"/>
        <end position="41"/>
    </location>
    <ligand>
        <name>IMP</name>
        <dbReference type="ChEBI" id="CHEBI:58053"/>
        <note>ligand shared between dimeric partners</note>
    </ligand>
</feature>
<organism evidence="11 12">
    <name type="scientific">Melghirimyces algeriensis</name>
    <dbReference type="NCBI Taxonomy" id="910412"/>
    <lineage>
        <taxon>Bacteria</taxon>
        <taxon>Bacillati</taxon>
        <taxon>Bacillota</taxon>
        <taxon>Bacilli</taxon>
        <taxon>Bacillales</taxon>
        <taxon>Thermoactinomycetaceae</taxon>
        <taxon>Melghirimyces</taxon>
    </lineage>
</organism>
<evidence type="ECO:0000256" key="2">
    <source>
        <dbReference type="ARBA" id="ARBA00022598"/>
    </source>
</evidence>
<evidence type="ECO:0000256" key="9">
    <source>
        <dbReference type="PROSITE-ProRule" id="PRU10134"/>
    </source>
</evidence>
<dbReference type="GO" id="GO:0004019">
    <property type="term" value="F:adenylosuccinate synthase activity"/>
    <property type="evidence" value="ECO:0007669"/>
    <property type="project" value="UniProtKB-UniRule"/>
</dbReference>
<name>A0A521D9V6_9BACL</name>
<dbReference type="InterPro" id="IPR001114">
    <property type="entry name" value="Adenylosuccinate_synthetase"/>
</dbReference>
<keyword evidence="7 8" id="KW-0342">GTP-binding</keyword>
<dbReference type="PANTHER" id="PTHR11846:SF0">
    <property type="entry name" value="ADENYLOSUCCINATE SYNTHETASE"/>
    <property type="match status" value="1"/>
</dbReference>
<keyword evidence="8" id="KW-0963">Cytoplasm</keyword>
<feature type="binding site" evidence="8">
    <location>
        <begin position="40"/>
        <end position="42"/>
    </location>
    <ligand>
        <name>GTP</name>
        <dbReference type="ChEBI" id="CHEBI:37565"/>
    </ligand>
</feature>
<comment type="catalytic activity">
    <reaction evidence="8 10">
        <text>IMP + L-aspartate + GTP = N(6)-(1,2-dicarboxyethyl)-AMP + GDP + phosphate + 2 H(+)</text>
        <dbReference type="Rhea" id="RHEA:15753"/>
        <dbReference type="ChEBI" id="CHEBI:15378"/>
        <dbReference type="ChEBI" id="CHEBI:29991"/>
        <dbReference type="ChEBI" id="CHEBI:37565"/>
        <dbReference type="ChEBI" id="CHEBI:43474"/>
        <dbReference type="ChEBI" id="CHEBI:57567"/>
        <dbReference type="ChEBI" id="CHEBI:58053"/>
        <dbReference type="ChEBI" id="CHEBI:58189"/>
        <dbReference type="EC" id="6.3.4.4"/>
    </reaction>
</comment>
<evidence type="ECO:0000256" key="6">
    <source>
        <dbReference type="ARBA" id="ARBA00022842"/>
    </source>
</evidence>
<dbReference type="NCBIfam" id="TIGR00184">
    <property type="entry name" value="purA"/>
    <property type="match status" value="1"/>
</dbReference>
<dbReference type="Gene3D" id="1.10.300.10">
    <property type="entry name" value="Adenylosuccinate Synthetase, subunit A, domain 2"/>
    <property type="match status" value="1"/>
</dbReference>
<feature type="binding site" evidence="8">
    <location>
        <position position="142"/>
    </location>
    <ligand>
        <name>IMP</name>
        <dbReference type="ChEBI" id="CHEBI:58053"/>
        <note>ligand shared between dimeric partners</note>
    </ligand>
</feature>
<dbReference type="InterPro" id="IPR027417">
    <property type="entry name" value="P-loop_NTPase"/>
</dbReference>
<protein>
    <recommendedName>
        <fullName evidence="8 10">Adenylosuccinate synthetase</fullName>
        <shortName evidence="8">AMPSase</shortName>
        <shortName evidence="8">AdSS</shortName>
        <ecNumber evidence="8 10">6.3.4.4</ecNumber>
    </recommendedName>
    <alternativeName>
        <fullName evidence="8">IMP--aspartate ligase</fullName>
    </alternativeName>
</protein>
<dbReference type="Gene3D" id="3.40.440.10">
    <property type="entry name" value="Adenylosuccinate Synthetase, subunit A, domain 1"/>
    <property type="match status" value="1"/>
</dbReference>
<feature type="binding site" description="in other chain" evidence="8">
    <location>
        <begin position="13"/>
        <end position="16"/>
    </location>
    <ligand>
        <name>IMP</name>
        <dbReference type="ChEBI" id="CHEBI:58053"/>
        <note>ligand shared between dimeric partners</note>
    </ligand>
</feature>
<dbReference type="Proteomes" id="UP000315636">
    <property type="component" value="Unassembled WGS sequence"/>
</dbReference>
<feature type="binding site" evidence="8">
    <location>
        <position position="13"/>
    </location>
    <ligand>
        <name>Mg(2+)</name>
        <dbReference type="ChEBI" id="CHEBI:18420"/>
    </ligand>
</feature>
<evidence type="ECO:0000313" key="12">
    <source>
        <dbReference type="Proteomes" id="UP000315636"/>
    </source>
</evidence>
<evidence type="ECO:0000256" key="7">
    <source>
        <dbReference type="ARBA" id="ARBA00023134"/>
    </source>
</evidence>
<comment type="subunit">
    <text evidence="1 8">Homodimer.</text>
</comment>
<keyword evidence="5 8" id="KW-0658">Purine biosynthesis</keyword>
<feature type="binding site" evidence="8">
    <location>
        <begin position="412"/>
        <end position="414"/>
    </location>
    <ligand>
        <name>GTP</name>
        <dbReference type="ChEBI" id="CHEBI:37565"/>
    </ligand>
</feature>
<comment type="function">
    <text evidence="8">Plays an important role in the de novo pathway of purine nucleotide biosynthesis. Catalyzes the first committed step in the biosynthesis of AMP from IMP.</text>
</comment>
<dbReference type="FunFam" id="1.10.300.10:FF:000001">
    <property type="entry name" value="Adenylosuccinate synthetase"/>
    <property type="match status" value="1"/>
</dbReference>
<keyword evidence="6 8" id="KW-0460">Magnesium</keyword>
<reference evidence="11 12" key="1">
    <citation type="submission" date="2017-05" db="EMBL/GenBank/DDBJ databases">
        <authorList>
            <person name="Varghese N."/>
            <person name="Submissions S."/>
        </authorList>
    </citation>
    <scope>NUCLEOTIDE SEQUENCE [LARGE SCALE GENOMIC DNA]</scope>
    <source>
        <strain evidence="11 12">DSM 45474</strain>
    </source>
</reference>
<keyword evidence="12" id="KW-1185">Reference proteome</keyword>
<dbReference type="Pfam" id="PF00709">
    <property type="entry name" value="Adenylsucc_synt"/>
    <property type="match status" value="1"/>
</dbReference>
<comment type="pathway">
    <text evidence="8 10">Purine metabolism; AMP biosynthesis via de novo pathway; AMP from IMP: step 1/2.</text>
</comment>
<dbReference type="GO" id="GO:0000287">
    <property type="term" value="F:magnesium ion binding"/>
    <property type="evidence" value="ECO:0007669"/>
    <property type="project" value="UniProtKB-UniRule"/>
</dbReference>
<dbReference type="PROSITE" id="PS00513">
    <property type="entry name" value="ADENYLOSUCCIN_SYN_2"/>
    <property type="match status" value="1"/>
</dbReference>
<dbReference type="SUPFAM" id="SSF52540">
    <property type="entry name" value="P-loop containing nucleoside triphosphate hydrolases"/>
    <property type="match status" value="1"/>
</dbReference>
<keyword evidence="2 8" id="KW-0436">Ligase</keyword>
<dbReference type="GO" id="GO:0005737">
    <property type="term" value="C:cytoplasm"/>
    <property type="evidence" value="ECO:0007669"/>
    <property type="project" value="UniProtKB-SubCell"/>
</dbReference>
<feature type="active site" description="Proton acceptor" evidence="8">
    <location>
        <position position="13"/>
    </location>
</feature>
<feature type="binding site" evidence="8">
    <location>
        <position position="304"/>
    </location>
    <ligand>
        <name>GTP</name>
        <dbReference type="ChEBI" id="CHEBI:37565"/>
    </ligand>
</feature>
<dbReference type="InterPro" id="IPR042110">
    <property type="entry name" value="Adenylosuccinate_synth_dom2"/>
</dbReference>
<sequence>MSTVVVVGTQWGDEGKGKITDFLAETAEVVSRYQGGNNAGHTIEFGGKRYKLHLIPSGIFYPEKICVLGNGMVLHPEAMLKELQYLWEQGVSTQNLRISDRAHVIMPYHIRLDKVEEARKGKGKIGTTGKGIGPAYMDKAARIGIRVSDLLDQDLFAEKLKKNLEEKNRILERLYETEGFTFEEIFEPYREVADQLRPYVTDTSVVLNDAIDQGYRVLFEGAQGVMLDIDQGTYPFVTSSNPVAGGVCIGSGVGPTKIHQVIGVAKAYTTRVGDGPFPTELHDEIGEQIREVGREYGTTTGRPRRVGWFDSVVVRHARRVSGITGLSLNSLDVLTGLPTVKICKAYRYNGQLLENYPANLDVLKECEPVYEELPGWNEDITGAQSLSDLPMSAQHYVERITHLTGIPLTLFSVGPGREQTIQVRPAYA</sequence>
<dbReference type="RefSeq" id="WP_142505550.1">
    <property type="nucleotide sequence ID" value="NZ_FXTI01000005.1"/>
</dbReference>
<evidence type="ECO:0000256" key="3">
    <source>
        <dbReference type="ARBA" id="ARBA00022723"/>
    </source>
</evidence>
<comment type="similarity">
    <text evidence="8 10">Belongs to the adenylosuccinate synthetase family.</text>
</comment>
<feature type="binding site" evidence="8">
    <location>
        <begin position="12"/>
        <end position="18"/>
    </location>
    <ligand>
        <name>GTP</name>
        <dbReference type="ChEBI" id="CHEBI:37565"/>
    </ligand>
</feature>
<dbReference type="InterPro" id="IPR042111">
    <property type="entry name" value="Adenylosuccinate_synth_dom3"/>
</dbReference>
<dbReference type="FunFam" id="3.90.170.10:FF:000001">
    <property type="entry name" value="Adenylosuccinate synthetase"/>
    <property type="match status" value="1"/>
</dbReference>
<comment type="cofactor">
    <cofactor evidence="8">
        <name>Mg(2+)</name>
        <dbReference type="ChEBI" id="CHEBI:18420"/>
    </cofactor>
    <text evidence="8">Binds 1 Mg(2+) ion per subunit.</text>
</comment>
<keyword evidence="4 8" id="KW-0547">Nucleotide-binding</keyword>
<dbReference type="EMBL" id="FXTI01000005">
    <property type="protein sequence ID" value="SMO68494.1"/>
    <property type="molecule type" value="Genomic_DNA"/>
</dbReference>
<feature type="binding site" evidence="8">
    <location>
        <position position="40"/>
    </location>
    <ligand>
        <name>Mg(2+)</name>
        <dbReference type="ChEBI" id="CHEBI:18420"/>
    </ligand>
</feature>
<feature type="binding site" description="in other chain" evidence="8">
    <location>
        <position position="238"/>
    </location>
    <ligand>
        <name>IMP</name>
        <dbReference type="ChEBI" id="CHEBI:58053"/>
        <note>ligand shared between dimeric partners</note>
    </ligand>
</feature>
<dbReference type="PROSITE" id="PS01266">
    <property type="entry name" value="ADENYLOSUCCIN_SYN_1"/>
    <property type="match status" value="1"/>
</dbReference>
<evidence type="ECO:0000256" key="4">
    <source>
        <dbReference type="ARBA" id="ARBA00022741"/>
    </source>
</evidence>
<dbReference type="EC" id="6.3.4.4" evidence="8 10"/>
<feature type="binding site" evidence="8">
    <location>
        <begin position="298"/>
        <end position="304"/>
    </location>
    <ligand>
        <name>substrate</name>
    </ligand>
</feature>
<feature type="active site" evidence="9">
    <location>
        <position position="139"/>
    </location>
</feature>
<evidence type="ECO:0000256" key="8">
    <source>
        <dbReference type="HAMAP-Rule" id="MF_00011"/>
    </source>
</evidence>
<evidence type="ECO:0000256" key="10">
    <source>
        <dbReference type="RuleBase" id="RU000520"/>
    </source>
</evidence>
<dbReference type="GO" id="GO:0046040">
    <property type="term" value="P:IMP metabolic process"/>
    <property type="evidence" value="ECO:0007669"/>
    <property type="project" value="TreeGrafter"/>
</dbReference>